<sequence>MKVNFNVAFKNFDGSDITEPYEVVEKKIVDGKEMEVTKTDYRPKMISVMVASVLFIGKECKTVEEKMTAFNLSQRIYKAKGAIEISPEDAVLIKRLTAESLIAGAYAQVANLVEDNIKK</sequence>
<proteinExistence type="predicted"/>
<reference evidence="1 2" key="1">
    <citation type="submission" date="2020-08" db="EMBL/GenBank/DDBJ databases">
        <title>Genome public.</title>
        <authorList>
            <person name="Liu C."/>
            <person name="Sun Q."/>
        </authorList>
    </citation>
    <scope>NUCLEOTIDE SEQUENCE [LARGE SCALE GENOMIC DNA]</scope>
    <source>
        <strain evidence="1 2">BX2</strain>
    </source>
</reference>
<comment type="caution">
    <text evidence="1">The sequence shown here is derived from an EMBL/GenBank/DDBJ whole genome shotgun (WGS) entry which is preliminary data.</text>
</comment>
<evidence type="ECO:0000313" key="1">
    <source>
        <dbReference type="EMBL" id="MBC5644062.1"/>
    </source>
</evidence>
<dbReference type="RefSeq" id="WP_186960000.1">
    <property type="nucleotide sequence ID" value="NZ_JACOOI010000015.1"/>
</dbReference>
<accession>A0ABR7E2S9</accession>
<organism evidence="1 2">
    <name type="scientific">Parabacteroides segnis</name>
    <dbReference type="NCBI Taxonomy" id="2763058"/>
    <lineage>
        <taxon>Bacteria</taxon>
        <taxon>Pseudomonadati</taxon>
        <taxon>Bacteroidota</taxon>
        <taxon>Bacteroidia</taxon>
        <taxon>Bacteroidales</taxon>
        <taxon>Tannerellaceae</taxon>
        <taxon>Parabacteroides</taxon>
    </lineage>
</organism>
<name>A0ABR7E2S9_9BACT</name>
<gene>
    <name evidence="1" type="ORF">H8S77_14355</name>
</gene>
<dbReference type="Proteomes" id="UP000644010">
    <property type="component" value="Unassembled WGS sequence"/>
</dbReference>
<keyword evidence="2" id="KW-1185">Reference proteome</keyword>
<dbReference type="EMBL" id="JACOOI010000015">
    <property type="protein sequence ID" value="MBC5644062.1"/>
    <property type="molecule type" value="Genomic_DNA"/>
</dbReference>
<protein>
    <submittedName>
        <fullName evidence="1">Uncharacterized protein</fullName>
    </submittedName>
</protein>
<evidence type="ECO:0000313" key="2">
    <source>
        <dbReference type="Proteomes" id="UP000644010"/>
    </source>
</evidence>